<proteinExistence type="predicted"/>
<sequence>MLACWANWALRLGAPRCIVSTEVHFLRTLRCLCSQILLATAASWFAFQCIRKCLESANIQAVIPPRSKMFTEV</sequence>
<gene>
    <name evidence="1" type="ORF">E1B28_002178</name>
</gene>
<name>A0A9P7RMT0_9AGAR</name>
<dbReference type="EMBL" id="CM032190">
    <property type="protein sequence ID" value="KAG7086212.1"/>
    <property type="molecule type" value="Genomic_DNA"/>
</dbReference>
<reference evidence="1" key="1">
    <citation type="journal article" date="2021" name="Genome Biol. Evol.">
        <title>The assembled and annotated genome of the fairy-ring fungus Marasmius oreades.</title>
        <authorList>
            <person name="Hiltunen M."/>
            <person name="Ament-Velasquez S.L."/>
            <person name="Johannesson H."/>
        </authorList>
    </citation>
    <scope>NUCLEOTIDE SEQUENCE</scope>
    <source>
        <strain evidence="1">03SP1</strain>
    </source>
</reference>
<evidence type="ECO:0000313" key="2">
    <source>
        <dbReference type="Proteomes" id="UP001049176"/>
    </source>
</evidence>
<protein>
    <submittedName>
        <fullName evidence="1">Uncharacterized protein</fullName>
    </submittedName>
</protein>
<dbReference type="AlphaFoldDB" id="A0A9P7RMT0"/>
<dbReference type="RefSeq" id="XP_043002683.1">
    <property type="nucleotide sequence ID" value="XM_043159085.1"/>
</dbReference>
<accession>A0A9P7RMT0</accession>
<keyword evidence="2" id="KW-1185">Reference proteome</keyword>
<evidence type="ECO:0000313" key="1">
    <source>
        <dbReference type="EMBL" id="KAG7086212.1"/>
    </source>
</evidence>
<dbReference type="KEGG" id="more:E1B28_002178"/>
<organism evidence="1 2">
    <name type="scientific">Marasmius oreades</name>
    <name type="common">fairy-ring Marasmius</name>
    <dbReference type="NCBI Taxonomy" id="181124"/>
    <lineage>
        <taxon>Eukaryota</taxon>
        <taxon>Fungi</taxon>
        <taxon>Dikarya</taxon>
        <taxon>Basidiomycota</taxon>
        <taxon>Agaricomycotina</taxon>
        <taxon>Agaricomycetes</taxon>
        <taxon>Agaricomycetidae</taxon>
        <taxon>Agaricales</taxon>
        <taxon>Marasmiineae</taxon>
        <taxon>Marasmiaceae</taxon>
        <taxon>Marasmius</taxon>
    </lineage>
</organism>
<dbReference type="GeneID" id="66071254"/>
<comment type="caution">
    <text evidence="1">The sequence shown here is derived from an EMBL/GenBank/DDBJ whole genome shotgun (WGS) entry which is preliminary data.</text>
</comment>
<dbReference type="Proteomes" id="UP001049176">
    <property type="component" value="Chromosome 10"/>
</dbReference>